<accession>A0AAN6RNP5</accession>
<keyword evidence="3 5" id="KW-1133">Transmembrane helix</keyword>
<dbReference type="InterPro" id="IPR002523">
    <property type="entry name" value="MgTranspt_CorA/ZnTranspt_ZntB"/>
</dbReference>
<evidence type="ECO:0000256" key="1">
    <source>
        <dbReference type="ARBA" id="ARBA00004651"/>
    </source>
</evidence>
<evidence type="ECO:0000256" key="2">
    <source>
        <dbReference type="ARBA" id="ARBA00022692"/>
    </source>
</evidence>
<dbReference type="InterPro" id="IPR045863">
    <property type="entry name" value="CorA_TM1_TM2"/>
</dbReference>
<keyword evidence="4 5" id="KW-0472">Membrane</keyword>
<reference evidence="6" key="2">
    <citation type="submission" date="2023-05" db="EMBL/GenBank/DDBJ databases">
        <authorList>
            <consortium name="Lawrence Berkeley National Laboratory"/>
            <person name="Steindorff A."/>
            <person name="Hensen N."/>
            <person name="Bonometti L."/>
            <person name="Westerberg I."/>
            <person name="Brannstrom I.O."/>
            <person name="Guillou S."/>
            <person name="Cros-Aarteil S."/>
            <person name="Calhoun S."/>
            <person name="Haridas S."/>
            <person name="Kuo A."/>
            <person name="Mondo S."/>
            <person name="Pangilinan J."/>
            <person name="Riley R."/>
            <person name="Labutti K."/>
            <person name="Andreopoulos B."/>
            <person name="Lipzen A."/>
            <person name="Chen C."/>
            <person name="Yanf M."/>
            <person name="Daum C."/>
            <person name="Ng V."/>
            <person name="Clum A."/>
            <person name="Ohm R."/>
            <person name="Martin F."/>
            <person name="Silar P."/>
            <person name="Natvig D."/>
            <person name="Lalanne C."/>
            <person name="Gautier V."/>
            <person name="Ament-Velasquez S.L."/>
            <person name="Kruys A."/>
            <person name="Hutchinson M.I."/>
            <person name="Powell A.J."/>
            <person name="Barry K."/>
            <person name="Miller A.N."/>
            <person name="Grigoriev I.V."/>
            <person name="Debuchy R."/>
            <person name="Gladieux P."/>
            <person name="Thoren M.H."/>
            <person name="Johannesson H."/>
        </authorList>
    </citation>
    <scope>NUCLEOTIDE SEQUENCE</scope>
    <source>
        <strain evidence="6">CBS 103.79</strain>
    </source>
</reference>
<comment type="subcellular location">
    <subcellularLocation>
        <location evidence="1">Cell membrane</location>
        <topology evidence="1">Multi-pass membrane protein</topology>
    </subcellularLocation>
</comment>
<dbReference type="PANTHER" id="PTHR46494">
    <property type="entry name" value="CORA FAMILY METAL ION TRANSPORTER (EUROFUNG)"/>
    <property type="match status" value="1"/>
</dbReference>
<organism evidence="6 7">
    <name type="scientific">Staphylotrichum tortipilum</name>
    <dbReference type="NCBI Taxonomy" id="2831512"/>
    <lineage>
        <taxon>Eukaryota</taxon>
        <taxon>Fungi</taxon>
        <taxon>Dikarya</taxon>
        <taxon>Ascomycota</taxon>
        <taxon>Pezizomycotina</taxon>
        <taxon>Sordariomycetes</taxon>
        <taxon>Sordariomycetidae</taxon>
        <taxon>Sordariales</taxon>
        <taxon>Chaetomiaceae</taxon>
        <taxon>Staphylotrichum</taxon>
    </lineage>
</organism>
<dbReference type="GO" id="GO:0005886">
    <property type="term" value="C:plasma membrane"/>
    <property type="evidence" value="ECO:0007669"/>
    <property type="project" value="UniProtKB-SubCell"/>
</dbReference>
<dbReference type="Proteomes" id="UP001303889">
    <property type="component" value="Unassembled WGS sequence"/>
</dbReference>
<dbReference type="GO" id="GO:0050897">
    <property type="term" value="F:cobalt ion binding"/>
    <property type="evidence" value="ECO:0007669"/>
    <property type="project" value="TreeGrafter"/>
</dbReference>
<dbReference type="GO" id="GO:0000287">
    <property type="term" value="F:magnesium ion binding"/>
    <property type="evidence" value="ECO:0007669"/>
    <property type="project" value="TreeGrafter"/>
</dbReference>
<dbReference type="EMBL" id="MU856405">
    <property type="protein sequence ID" value="KAK3896778.1"/>
    <property type="molecule type" value="Genomic_DNA"/>
</dbReference>
<evidence type="ECO:0000256" key="3">
    <source>
        <dbReference type="ARBA" id="ARBA00022989"/>
    </source>
</evidence>
<sequence length="611" mass="70726">MAVSPSSKIETFELSEKAHPFIPVSTTKILWNYTRDPPPDIPNAVLQERRTRRQDHAETVEELRRWFKTRQSGLFAKVLRRIFVRDVKISMPDKDRLYGAINHFFPPRSDICVTVCDFGPGRAERREVRLGDIEKEFENKPAWSTVRWIHAPLGIGLLHSSLEALFFHTGSKVMGPPFINGGRAGWPYLECETFDLRNTQTIQASRDLLRMLKDEKSISEVLDRSVFAGMNDEKLKKDIKWRAQYVGQAVEFWDLAKADLPWQISEGSHLNMNGPSEGLRGTKLEKATQALCRHSFFRDSHIARNPFRCFHRADGFLLTMSPAAGVDYLNLNLPYYLELPHNDLAEENFASATAQIFREFSETGTDTWYRKNTEWFLIYLITEVAATPHNIRQGYSVPSLIDAYDSIVHELKERRYDQWQRNETIALVRAYLICLDELNVLKEIFAKKLDFFQRLRKDCDKLPELHGDDIEGNPPDNAEGEAPLTRIAFAEHQMKESMEQCERLGADLRDGLNSLFQLRSIEQNELAIIADNQNKAVFVFTAVTLVFLPLSFFTSYFGMNLTDMRETEYTQRDWWKLCGSVSFCGIFLVVLWVFRYRIVRRLSPLNRAGRV</sequence>
<dbReference type="GO" id="GO:0015095">
    <property type="term" value="F:magnesium ion transmembrane transporter activity"/>
    <property type="evidence" value="ECO:0007669"/>
    <property type="project" value="TreeGrafter"/>
</dbReference>
<evidence type="ECO:0000256" key="4">
    <source>
        <dbReference type="ARBA" id="ARBA00023136"/>
    </source>
</evidence>
<evidence type="ECO:0000256" key="5">
    <source>
        <dbReference type="SAM" id="Phobius"/>
    </source>
</evidence>
<dbReference type="PANTHER" id="PTHR46494:SF1">
    <property type="entry name" value="CORA FAMILY METAL ION TRANSPORTER (EUROFUNG)"/>
    <property type="match status" value="1"/>
</dbReference>
<keyword evidence="7" id="KW-1185">Reference proteome</keyword>
<dbReference type="Pfam" id="PF01544">
    <property type="entry name" value="CorA"/>
    <property type="match status" value="1"/>
</dbReference>
<dbReference type="AlphaFoldDB" id="A0AAN6RNP5"/>
<feature type="transmembrane region" description="Helical" evidence="5">
    <location>
        <begin position="536"/>
        <end position="554"/>
    </location>
</feature>
<comment type="caution">
    <text evidence="6">The sequence shown here is derived from an EMBL/GenBank/DDBJ whole genome shotgun (WGS) entry which is preliminary data.</text>
</comment>
<dbReference type="SUPFAM" id="SSF144083">
    <property type="entry name" value="Magnesium transport protein CorA, transmembrane region"/>
    <property type="match status" value="1"/>
</dbReference>
<feature type="transmembrane region" description="Helical" evidence="5">
    <location>
        <begin position="574"/>
        <end position="594"/>
    </location>
</feature>
<reference evidence="6" key="1">
    <citation type="journal article" date="2023" name="Mol. Phylogenet. Evol.">
        <title>Genome-scale phylogeny and comparative genomics of the fungal order Sordariales.</title>
        <authorList>
            <person name="Hensen N."/>
            <person name="Bonometti L."/>
            <person name="Westerberg I."/>
            <person name="Brannstrom I.O."/>
            <person name="Guillou S."/>
            <person name="Cros-Aarteil S."/>
            <person name="Calhoun S."/>
            <person name="Haridas S."/>
            <person name="Kuo A."/>
            <person name="Mondo S."/>
            <person name="Pangilinan J."/>
            <person name="Riley R."/>
            <person name="LaButti K."/>
            <person name="Andreopoulos B."/>
            <person name="Lipzen A."/>
            <person name="Chen C."/>
            <person name="Yan M."/>
            <person name="Daum C."/>
            <person name="Ng V."/>
            <person name="Clum A."/>
            <person name="Steindorff A."/>
            <person name="Ohm R.A."/>
            <person name="Martin F."/>
            <person name="Silar P."/>
            <person name="Natvig D.O."/>
            <person name="Lalanne C."/>
            <person name="Gautier V."/>
            <person name="Ament-Velasquez S.L."/>
            <person name="Kruys A."/>
            <person name="Hutchinson M.I."/>
            <person name="Powell A.J."/>
            <person name="Barry K."/>
            <person name="Miller A.N."/>
            <person name="Grigoriev I.V."/>
            <person name="Debuchy R."/>
            <person name="Gladieux P."/>
            <person name="Hiltunen Thoren M."/>
            <person name="Johannesson H."/>
        </authorList>
    </citation>
    <scope>NUCLEOTIDE SEQUENCE</scope>
    <source>
        <strain evidence="6">CBS 103.79</strain>
    </source>
</reference>
<proteinExistence type="predicted"/>
<dbReference type="GO" id="GO:0015087">
    <property type="term" value="F:cobalt ion transmembrane transporter activity"/>
    <property type="evidence" value="ECO:0007669"/>
    <property type="project" value="TreeGrafter"/>
</dbReference>
<evidence type="ECO:0000313" key="7">
    <source>
        <dbReference type="Proteomes" id="UP001303889"/>
    </source>
</evidence>
<name>A0AAN6RNP5_9PEZI</name>
<evidence type="ECO:0000313" key="6">
    <source>
        <dbReference type="EMBL" id="KAK3896778.1"/>
    </source>
</evidence>
<dbReference type="Gene3D" id="1.20.58.340">
    <property type="entry name" value="Magnesium transport protein CorA, transmembrane region"/>
    <property type="match status" value="1"/>
</dbReference>
<gene>
    <name evidence="6" type="ORF">C8A05DRAFT_48329</name>
</gene>
<keyword evidence="2 5" id="KW-0812">Transmembrane</keyword>
<protein>
    <submittedName>
        <fullName evidence="6">Uncharacterized protein</fullName>
    </submittedName>
</protein>